<evidence type="ECO:0000256" key="9">
    <source>
        <dbReference type="ARBA" id="ARBA00022989"/>
    </source>
</evidence>
<dbReference type="EMBL" id="HBIJ01001654">
    <property type="protein sequence ID" value="CAE0360455.1"/>
    <property type="molecule type" value="Transcribed_RNA"/>
</dbReference>
<dbReference type="Gene3D" id="1.20.5.110">
    <property type="match status" value="1"/>
</dbReference>
<dbReference type="PANTHER" id="PTHR45837">
    <property type="entry name" value="VESICLE-TRAFFICKING PROTEIN SEC22B"/>
    <property type="match status" value="1"/>
</dbReference>
<evidence type="ECO:0000256" key="10">
    <source>
        <dbReference type="ARBA" id="ARBA00023034"/>
    </source>
</evidence>
<keyword evidence="10" id="KW-0333">Golgi apparatus</keyword>
<evidence type="ECO:0000256" key="14">
    <source>
        <dbReference type="ARBA" id="ARBA00024248"/>
    </source>
</evidence>
<dbReference type="GO" id="GO:0005789">
    <property type="term" value="C:endoplasmic reticulum membrane"/>
    <property type="evidence" value="ECO:0007669"/>
    <property type="project" value="UniProtKB-SubCell"/>
</dbReference>
<evidence type="ECO:0000259" key="18">
    <source>
        <dbReference type="PROSITE" id="PS50859"/>
    </source>
</evidence>
<dbReference type="GO" id="GO:0000139">
    <property type="term" value="C:Golgi membrane"/>
    <property type="evidence" value="ECO:0007669"/>
    <property type="project" value="UniProtKB-SubCell"/>
</dbReference>
<dbReference type="InterPro" id="IPR010908">
    <property type="entry name" value="Longin_dom"/>
</dbReference>
<evidence type="ECO:0000256" key="17">
    <source>
        <dbReference type="SAM" id="Phobius"/>
    </source>
</evidence>
<keyword evidence="7" id="KW-0931">ER-Golgi transport</keyword>
<dbReference type="SMART" id="SM01270">
    <property type="entry name" value="Longin"/>
    <property type="match status" value="1"/>
</dbReference>
<organism evidence="20">
    <name type="scientific">Aureoumbra lagunensis</name>
    <dbReference type="NCBI Taxonomy" id="44058"/>
    <lineage>
        <taxon>Eukaryota</taxon>
        <taxon>Sar</taxon>
        <taxon>Stramenopiles</taxon>
        <taxon>Ochrophyta</taxon>
        <taxon>Pelagophyceae</taxon>
        <taxon>Pelagomonadales</taxon>
        <taxon>Aureoumbra</taxon>
    </lineage>
</organism>
<dbReference type="GO" id="GO:0006890">
    <property type="term" value="P:retrograde vesicle-mediated transport, Golgi to endoplasmic reticulum"/>
    <property type="evidence" value="ECO:0007669"/>
    <property type="project" value="InterPro"/>
</dbReference>
<dbReference type="Pfam" id="PF13774">
    <property type="entry name" value="Longin"/>
    <property type="match status" value="1"/>
</dbReference>
<evidence type="ECO:0000256" key="6">
    <source>
        <dbReference type="ARBA" id="ARBA00022824"/>
    </source>
</evidence>
<comment type="subcellular location">
    <subcellularLocation>
        <location evidence="1">Endoplasmic reticulum membrane</location>
        <topology evidence="1">Single-pass type IV membrane protein</topology>
    </subcellularLocation>
    <subcellularLocation>
        <location evidence="13">Endoplasmic reticulum-Golgi intermediate compartment membrane</location>
    </subcellularLocation>
    <subcellularLocation>
        <location evidence="2">Golgi apparatus membrane</location>
    </subcellularLocation>
</comment>
<keyword evidence="9 17" id="KW-1133">Transmembrane helix</keyword>
<evidence type="ECO:0000256" key="15">
    <source>
        <dbReference type="ARBA" id="ARBA00033315"/>
    </source>
</evidence>
<comment type="similarity">
    <text evidence="3">Belongs to the synaptobrevin family.</text>
</comment>
<feature type="domain" description="V-SNARE coiled-coil homology" evidence="19">
    <location>
        <begin position="144"/>
        <end position="204"/>
    </location>
</feature>
<dbReference type="PROSITE" id="PS50892">
    <property type="entry name" value="V_SNARE"/>
    <property type="match status" value="1"/>
</dbReference>
<evidence type="ECO:0000256" key="13">
    <source>
        <dbReference type="ARBA" id="ARBA00024187"/>
    </source>
</evidence>
<keyword evidence="4" id="KW-0813">Transport</keyword>
<dbReference type="InterPro" id="IPR001388">
    <property type="entry name" value="Synaptobrevin-like"/>
</dbReference>
<dbReference type="AlphaFoldDB" id="A0A7S3NHA0"/>
<dbReference type="FunFam" id="3.30.450.50:FF:000018">
    <property type="entry name" value="Vesicle-trafficking protein SEC22b"/>
    <property type="match status" value="1"/>
</dbReference>
<evidence type="ECO:0000256" key="1">
    <source>
        <dbReference type="ARBA" id="ARBA00004163"/>
    </source>
</evidence>
<evidence type="ECO:0000256" key="3">
    <source>
        <dbReference type="ARBA" id="ARBA00008025"/>
    </source>
</evidence>
<keyword evidence="12 17" id="KW-0472">Membrane</keyword>
<dbReference type="CDD" id="cd15866">
    <property type="entry name" value="R-SNARE_SEC22"/>
    <property type="match status" value="1"/>
</dbReference>
<evidence type="ECO:0000256" key="7">
    <source>
        <dbReference type="ARBA" id="ARBA00022892"/>
    </source>
</evidence>
<evidence type="ECO:0000259" key="19">
    <source>
        <dbReference type="PROSITE" id="PS50892"/>
    </source>
</evidence>
<dbReference type="Gene3D" id="3.30.450.50">
    <property type="entry name" value="Longin domain"/>
    <property type="match status" value="1"/>
</dbReference>
<dbReference type="GO" id="GO:0006888">
    <property type="term" value="P:endoplasmic reticulum to Golgi vesicle-mediated transport"/>
    <property type="evidence" value="ECO:0007669"/>
    <property type="project" value="InterPro"/>
</dbReference>
<accession>A0A7S3NHA0</accession>
<evidence type="ECO:0000256" key="8">
    <source>
        <dbReference type="ARBA" id="ARBA00022927"/>
    </source>
</evidence>
<name>A0A7S3NHA0_9STRA</name>
<proteinExistence type="inferred from homology"/>
<protein>
    <recommendedName>
        <fullName evidence="14">Vesicle-trafficking protein SEC22b</fullName>
    </recommendedName>
    <alternativeName>
        <fullName evidence="15">SEC22 vesicle-trafficking protein homolog B</fullName>
    </alternativeName>
</protein>
<reference evidence="20" key="1">
    <citation type="submission" date="2021-01" db="EMBL/GenBank/DDBJ databases">
        <authorList>
            <person name="Corre E."/>
            <person name="Pelletier E."/>
            <person name="Niang G."/>
            <person name="Scheremetjew M."/>
            <person name="Finn R."/>
            <person name="Kale V."/>
            <person name="Holt S."/>
            <person name="Cochrane G."/>
            <person name="Meng A."/>
            <person name="Brown T."/>
            <person name="Cohen L."/>
        </authorList>
    </citation>
    <scope>NUCLEOTIDE SEQUENCE</scope>
    <source>
        <strain evidence="20">CCMP1510</strain>
    </source>
</reference>
<feature type="transmembrane region" description="Helical" evidence="17">
    <location>
        <begin position="206"/>
        <end position="224"/>
    </location>
</feature>
<dbReference type="SUPFAM" id="SSF58038">
    <property type="entry name" value="SNARE fusion complex"/>
    <property type="match status" value="1"/>
</dbReference>
<dbReference type="InterPro" id="IPR011012">
    <property type="entry name" value="Longin-like_dom_sf"/>
</dbReference>
<dbReference type="GO" id="GO:0015031">
    <property type="term" value="P:protein transport"/>
    <property type="evidence" value="ECO:0007669"/>
    <property type="project" value="UniProtKB-KW"/>
</dbReference>
<keyword evidence="8" id="KW-0653">Protein transport</keyword>
<keyword evidence="6" id="KW-0256">Endoplasmic reticulum</keyword>
<evidence type="ECO:0000256" key="4">
    <source>
        <dbReference type="ARBA" id="ARBA00022448"/>
    </source>
</evidence>
<evidence type="ECO:0000256" key="16">
    <source>
        <dbReference type="PROSITE-ProRule" id="PRU00290"/>
    </source>
</evidence>
<dbReference type="InterPro" id="IPR044565">
    <property type="entry name" value="Sec22"/>
</dbReference>
<evidence type="ECO:0000313" key="20">
    <source>
        <dbReference type="EMBL" id="CAE0360455.1"/>
    </source>
</evidence>
<evidence type="ECO:0000256" key="5">
    <source>
        <dbReference type="ARBA" id="ARBA00022692"/>
    </source>
</evidence>
<dbReference type="CDD" id="cd14824">
    <property type="entry name" value="Longin"/>
    <property type="match status" value="1"/>
</dbReference>
<gene>
    <name evidence="20" type="ORF">ALAG00032_LOCUS1185</name>
</gene>
<evidence type="ECO:0000256" key="11">
    <source>
        <dbReference type="ARBA" id="ARBA00023054"/>
    </source>
</evidence>
<dbReference type="SUPFAM" id="SSF64356">
    <property type="entry name" value="SNARE-like"/>
    <property type="match status" value="1"/>
</dbReference>
<keyword evidence="5 17" id="KW-0812">Transmembrane</keyword>
<feature type="domain" description="Longin" evidence="18">
    <location>
        <begin position="6"/>
        <end position="129"/>
    </location>
</feature>
<evidence type="ECO:0000256" key="2">
    <source>
        <dbReference type="ARBA" id="ARBA00004394"/>
    </source>
</evidence>
<sequence>MILLAYIARVSDGMLLVASMDTMRSGESDETLDMYKSQAREILKQLDNGSAAKCSIESGPLIFHYMISQGVCYLALTRKGYPKQLIFRYLDEIAQEFIQELARENHGDWKSALATAARPYAFIKFDKTLQKKRREFSDPSARQNQSKLDEDISDIHNIMKRNIDQVLNRGEKLDNLVQTTSTLKSEAHKYKWGTKKFSAMILWQQYAPLFAIIALILFVLYYKLRWQ</sequence>
<dbReference type="GO" id="GO:0005484">
    <property type="term" value="F:SNAP receptor activity"/>
    <property type="evidence" value="ECO:0007669"/>
    <property type="project" value="InterPro"/>
</dbReference>
<keyword evidence="11 16" id="KW-0175">Coiled coil</keyword>
<dbReference type="Pfam" id="PF00957">
    <property type="entry name" value="Synaptobrevin"/>
    <property type="match status" value="1"/>
</dbReference>
<dbReference type="GO" id="GO:0033116">
    <property type="term" value="C:endoplasmic reticulum-Golgi intermediate compartment membrane"/>
    <property type="evidence" value="ECO:0007669"/>
    <property type="project" value="UniProtKB-SubCell"/>
</dbReference>
<evidence type="ECO:0000256" key="12">
    <source>
        <dbReference type="ARBA" id="ARBA00023136"/>
    </source>
</evidence>
<dbReference type="PROSITE" id="PS50859">
    <property type="entry name" value="LONGIN"/>
    <property type="match status" value="1"/>
</dbReference>
<dbReference type="InterPro" id="IPR042855">
    <property type="entry name" value="V_SNARE_CC"/>
</dbReference>
<dbReference type="PRINTS" id="PR00219">
    <property type="entry name" value="SYNAPTOBREVN"/>
</dbReference>